<keyword evidence="2" id="KW-1185">Reference proteome</keyword>
<sequence>MEYAEEDYEISNKVVSDYLHRLGYDDDYNELKKFDKKNEKNENLTYRPVPNLNFSKFHPVAYLFNSEFLIELVKNNREIFNESISNLDNQTIIKENLKFIQCLEDFSFIRKLIDQEEETSKIVRVDPLKYDDNLILYLRSCLLNSFDLKNQRDNQAKAEKTKLIRMGLECCSLYLDQIETSLGLEVPQVKVSQASPDKPESENFVTLQETIPENQELIFEDEIFEAENDPNSMVKEKLKNFEPEELSPKEKQELLNTKNLFYELKYALKWKTNEWKEREKRAKHVNDRKPGKISEFGMKDENHLLDNDILIYKSGLRKRTDLKSELKQFNEKKSKYSNHENWENYRSESHSSILSDIMAKRNKLMCQSDESEEIFGD</sequence>
<proteinExistence type="predicted"/>
<evidence type="ECO:0000313" key="2">
    <source>
        <dbReference type="Proteomes" id="UP000276133"/>
    </source>
</evidence>
<dbReference type="AlphaFoldDB" id="A0A3M7QDK6"/>
<dbReference type="EMBL" id="REGN01006472">
    <property type="protein sequence ID" value="RNA09369.1"/>
    <property type="molecule type" value="Genomic_DNA"/>
</dbReference>
<protein>
    <submittedName>
        <fullName evidence="1">Uncharacterized protein</fullName>
    </submittedName>
</protein>
<name>A0A3M7QDK6_BRAPC</name>
<dbReference type="Proteomes" id="UP000276133">
    <property type="component" value="Unassembled WGS sequence"/>
</dbReference>
<organism evidence="1 2">
    <name type="scientific">Brachionus plicatilis</name>
    <name type="common">Marine rotifer</name>
    <name type="synonym">Brachionus muelleri</name>
    <dbReference type="NCBI Taxonomy" id="10195"/>
    <lineage>
        <taxon>Eukaryota</taxon>
        <taxon>Metazoa</taxon>
        <taxon>Spiralia</taxon>
        <taxon>Gnathifera</taxon>
        <taxon>Rotifera</taxon>
        <taxon>Eurotatoria</taxon>
        <taxon>Monogononta</taxon>
        <taxon>Pseudotrocha</taxon>
        <taxon>Ploima</taxon>
        <taxon>Brachionidae</taxon>
        <taxon>Brachionus</taxon>
    </lineage>
</organism>
<comment type="caution">
    <text evidence="1">The sequence shown here is derived from an EMBL/GenBank/DDBJ whole genome shotgun (WGS) entry which is preliminary data.</text>
</comment>
<reference evidence="1 2" key="1">
    <citation type="journal article" date="2018" name="Sci. Rep.">
        <title>Genomic signatures of local adaptation to the degree of environmental predictability in rotifers.</title>
        <authorList>
            <person name="Franch-Gras L."/>
            <person name="Hahn C."/>
            <person name="Garcia-Roger E.M."/>
            <person name="Carmona M.J."/>
            <person name="Serra M."/>
            <person name="Gomez A."/>
        </authorList>
    </citation>
    <scope>NUCLEOTIDE SEQUENCE [LARGE SCALE GENOMIC DNA]</scope>
    <source>
        <strain evidence="1">HYR1</strain>
    </source>
</reference>
<evidence type="ECO:0000313" key="1">
    <source>
        <dbReference type="EMBL" id="RNA09369.1"/>
    </source>
</evidence>
<gene>
    <name evidence="1" type="ORF">BpHYR1_003543</name>
</gene>
<dbReference type="OrthoDB" id="10659087at2759"/>
<accession>A0A3M7QDK6</accession>